<evidence type="ECO:0000259" key="4">
    <source>
        <dbReference type="Pfam" id="PF13649"/>
    </source>
</evidence>
<evidence type="ECO:0000313" key="5">
    <source>
        <dbReference type="EMBL" id="QAY61977.1"/>
    </source>
</evidence>
<dbReference type="CDD" id="cd02440">
    <property type="entry name" value="AdoMet_MTases"/>
    <property type="match status" value="1"/>
</dbReference>
<keyword evidence="2 5" id="KW-0808">Transferase</keyword>
<dbReference type="RefSeq" id="WP_129201664.1">
    <property type="nucleotide sequence ID" value="NZ_CP035495.1"/>
</dbReference>
<evidence type="ECO:0000313" key="6">
    <source>
        <dbReference type="Proteomes" id="UP000291758"/>
    </source>
</evidence>
<dbReference type="KEGG" id="xyl:ET495_00165"/>
<accession>A0A4P6ENT0</accession>
<dbReference type="Gene3D" id="3.40.50.150">
    <property type="entry name" value="Vaccinia Virus protein VP39"/>
    <property type="match status" value="1"/>
</dbReference>
<evidence type="ECO:0000256" key="1">
    <source>
        <dbReference type="ARBA" id="ARBA00022603"/>
    </source>
</evidence>
<keyword evidence="1 5" id="KW-0489">Methyltransferase</keyword>
<gene>
    <name evidence="5" type="ORF">ET495_00165</name>
</gene>
<dbReference type="PANTHER" id="PTHR43464">
    <property type="entry name" value="METHYLTRANSFERASE"/>
    <property type="match status" value="1"/>
</dbReference>
<dbReference type="Pfam" id="PF13649">
    <property type="entry name" value="Methyltransf_25"/>
    <property type="match status" value="1"/>
</dbReference>
<name>A0A4P6ENT0_9MICO</name>
<feature type="domain" description="Methyltransferase" evidence="4">
    <location>
        <begin position="48"/>
        <end position="136"/>
    </location>
</feature>
<dbReference type="GO" id="GO:0008168">
    <property type="term" value="F:methyltransferase activity"/>
    <property type="evidence" value="ECO:0007669"/>
    <property type="project" value="UniProtKB-KW"/>
</dbReference>
<dbReference type="AlphaFoldDB" id="A0A4P6ENT0"/>
<dbReference type="InterPro" id="IPR029063">
    <property type="entry name" value="SAM-dependent_MTases_sf"/>
</dbReference>
<dbReference type="InterPro" id="IPR041698">
    <property type="entry name" value="Methyltransf_25"/>
</dbReference>
<dbReference type="SUPFAM" id="SSF53335">
    <property type="entry name" value="S-adenosyl-L-methionine-dependent methyltransferases"/>
    <property type="match status" value="1"/>
</dbReference>
<dbReference type="Proteomes" id="UP000291758">
    <property type="component" value="Chromosome"/>
</dbReference>
<sequence length="213" mass="22681">MNHSAAHHGDHPLPDEQLAHNVRVGAERSDMIAAAVRSRLDDPSTLTVLDYGCGPGHVGLRLAGAFARVVLADVDAQALDLARAAATGDPSVEVRELDLTRGVPEGLRADVVVSSMSWHHIRDLDAVADALVRVAPGGRLFVADLDADGGAYHRDVDGFDGHDGFDRPALAARLARRGYSDVVVEDLWCGARYTRSGLAPLSVFLLTARIPEV</sequence>
<dbReference type="PANTHER" id="PTHR43464:SF19">
    <property type="entry name" value="UBIQUINONE BIOSYNTHESIS O-METHYLTRANSFERASE, MITOCHONDRIAL"/>
    <property type="match status" value="1"/>
</dbReference>
<keyword evidence="6" id="KW-1185">Reference proteome</keyword>
<proteinExistence type="predicted"/>
<dbReference type="GO" id="GO:0032259">
    <property type="term" value="P:methylation"/>
    <property type="evidence" value="ECO:0007669"/>
    <property type="project" value="UniProtKB-KW"/>
</dbReference>
<evidence type="ECO:0000256" key="2">
    <source>
        <dbReference type="ARBA" id="ARBA00022679"/>
    </source>
</evidence>
<reference evidence="5 6" key="1">
    <citation type="submission" date="2019-01" db="EMBL/GenBank/DDBJ databases">
        <title>Genome sequencing of strain 2JSPR-7.</title>
        <authorList>
            <person name="Heo J."/>
            <person name="Kim S.-J."/>
            <person name="Kim J.-S."/>
            <person name="Hong S.-B."/>
            <person name="Kwon S.-W."/>
        </authorList>
    </citation>
    <scope>NUCLEOTIDE SEQUENCE [LARGE SCALE GENOMIC DNA]</scope>
    <source>
        <strain evidence="5 6">2JSPR-7</strain>
    </source>
</reference>
<protein>
    <submittedName>
        <fullName evidence="5">Class I SAM-dependent methyltransferase</fullName>
    </submittedName>
</protein>
<dbReference type="EMBL" id="CP035495">
    <property type="protein sequence ID" value="QAY61977.1"/>
    <property type="molecule type" value="Genomic_DNA"/>
</dbReference>
<organism evidence="5 6">
    <name type="scientific">Xylanimonas allomyrinae</name>
    <dbReference type="NCBI Taxonomy" id="2509459"/>
    <lineage>
        <taxon>Bacteria</taxon>
        <taxon>Bacillati</taxon>
        <taxon>Actinomycetota</taxon>
        <taxon>Actinomycetes</taxon>
        <taxon>Micrococcales</taxon>
        <taxon>Promicromonosporaceae</taxon>
        <taxon>Xylanimonas</taxon>
    </lineage>
</organism>
<keyword evidence="3" id="KW-0949">S-adenosyl-L-methionine</keyword>
<evidence type="ECO:0000256" key="3">
    <source>
        <dbReference type="ARBA" id="ARBA00022691"/>
    </source>
</evidence>
<dbReference type="OrthoDB" id="9791837at2"/>